<name>A0A426XDQ7_ENSVE</name>
<protein>
    <submittedName>
        <fullName evidence="2">Uncharacterized protein</fullName>
    </submittedName>
</protein>
<proteinExistence type="predicted"/>
<evidence type="ECO:0000256" key="1">
    <source>
        <dbReference type="SAM" id="Phobius"/>
    </source>
</evidence>
<dbReference type="Pfam" id="PF12056">
    <property type="entry name" value="DUF3537"/>
    <property type="match status" value="1"/>
</dbReference>
<dbReference type="InterPro" id="IPR021924">
    <property type="entry name" value="DUF3537"/>
</dbReference>
<sequence length="96" mass="11373">MSYTCSLSHTNDELMSFKSYLKWMYINQYDIKHIMVSHSLFLFLSIFVHTVSHFILSCKPTNCAYNVVSNSSSLSYLYLSAFIHRFIFFDKMNLLF</sequence>
<gene>
    <name evidence="2" type="ORF">B296_00056841</name>
</gene>
<organism evidence="2 3">
    <name type="scientific">Ensete ventricosum</name>
    <name type="common">Abyssinian banana</name>
    <name type="synonym">Musa ensete</name>
    <dbReference type="NCBI Taxonomy" id="4639"/>
    <lineage>
        <taxon>Eukaryota</taxon>
        <taxon>Viridiplantae</taxon>
        <taxon>Streptophyta</taxon>
        <taxon>Embryophyta</taxon>
        <taxon>Tracheophyta</taxon>
        <taxon>Spermatophyta</taxon>
        <taxon>Magnoliopsida</taxon>
        <taxon>Liliopsida</taxon>
        <taxon>Zingiberales</taxon>
        <taxon>Musaceae</taxon>
        <taxon>Ensete</taxon>
    </lineage>
</organism>
<accession>A0A426XDQ7</accession>
<dbReference type="EMBL" id="AMZH03022097">
    <property type="protein sequence ID" value="RRT37602.1"/>
    <property type="molecule type" value="Genomic_DNA"/>
</dbReference>
<dbReference type="Proteomes" id="UP000287651">
    <property type="component" value="Unassembled WGS sequence"/>
</dbReference>
<keyword evidence="1" id="KW-0812">Transmembrane</keyword>
<dbReference type="AlphaFoldDB" id="A0A426XDQ7"/>
<comment type="caution">
    <text evidence="2">The sequence shown here is derived from an EMBL/GenBank/DDBJ whole genome shotgun (WGS) entry which is preliminary data.</text>
</comment>
<feature type="transmembrane region" description="Helical" evidence="1">
    <location>
        <begin position="76"/>
        <end position="95"/>
    </location>
</feature>
<feature type="transmembrane region" description="Helical" evidence="1">
    <location>
        <begin position="34"/>
        <end position="56"/>
    </location>
</feature>
<reference evidence="2 3" key="1">
    <citation type="journal article" date="2014" name="Agronomy (Basel)">
        <title>A Draft Genome Sequence for Ensete ventricosum, the Drought-Tolerant Tree Against Hunger.</title>
        <authorList>
            <person name="Harrison J."/>
            <person name="Moore K.A."/>
            <person name="Paszkiewicz K."/>
            <person name="Jones T."/>
            <person name="Grant M."/>
            <person name="Ambacheew D."/>
            <person name="Muzemil S."/>
            <person name="Studholme D.J."/>
        </authorList>
    </citation>
    <scope>NUCLEOTIDE SEQUENCE [LARGE SCALE GENOMIC DNA]</scope>
</reference>
<keyword evidence="1" id="KW-1133">Transmembrane helix</keyword>
<keyword evidence="1" id="KW-0472">Membrane</keyword>
<evidence type="ECO:0000313" key="3">
    <source>
        <dbReference type="Proteomes" id="UP000287651"/>
    </source>
</evidence>
<evidence type="ECO:0000313" key="2">
    <source>
        <dbReference type="EMBL" id="RRT37602.1"/>
    </source>
</evidence>